<dbReference type="GO" id="GO:0019346">
    <property type="term" value="P:transsulfuration"/>
    <property type="evidence" value="ECO:0007669"/>
    <property type="project" value="InterPro"/>
</dbReference>
<dbReference type="GO" id="GO:0005737">
    <property type="term" value="C:cytoplasm"/>
    <property type="evidence" value="ECO:0007669"/>
    <property type="project" value="TreeGrafter"/>
</dbReference>
<dbReference type="FunFam" id="3.90.1150.10:FF:000008">
    <property type="entry name" value="Cystathionine gamma-synthase"/>
    <property type="match status" value="1"/>
</dbReference>
<evidence type="ECO:0000256" key="9">
    <source>
        <dbReference type="RuleBase" id="RU362118"/>
    </source>
</evidence>
<dbReference type="PANTHER" id="PTHR11808">
    <property type="entry name" value="TRANS-SULFURATION ENZYME FAMILY MEMBER"/>
    <property type="match status" value="1"/>
</dbReference>
<evidence type="ECO:0000256" key="5">
    <source>
        <dbReference type="ARBA" id="ARBA00022898"/>
    </source>
</evidence>
<evidence type="ECO:0000256" key="3">
    <source>
        <dbReference type="ARBA" id="ARBA00009077"/>
    </source>
</evidence>
<dbReference type="Gene3D" id="3.90.1150.10">
    <property type="entry name" value="Aspartate Aminotransferase, domain 1"/>
    <property type="match status" value="1"/>
</dbReference>
<dbReference type="GO" id="GO:0030170">
    <property type="term" value="F:pyridoxal phosphate binding"/>
    <property type="evidence" value="ECO:0007669"/>
    <property type="project" value="InterPro"/>
</dbReference>
<keyword evidence="6" id="KW-0198">Cysteine biosynthesis</keyword>
<dbReference type="PIRSF" id="PIRSF001434">
    <property type="entry name" value="CGS"/>
    <property type="match status" value="1"/>
</dbReference>
<keyword evidence="11" id="KW-1185">Reference proteome</keyword>
<dbReference type="OrthoDB" id="3512640at2759"/>
<evidence type="ECO:0000256" key="1">
    <source>
        <dbReference type="ARBA" id="ARBA00001933"/>
    </source>
</evidence>
<proteinExistence type="inferred from homology"/>
<gene>
    <name evidence="10" type="ORF">CINC_LOCUS5785</name>
</gene>
<evidence type="ECO:0000256" key="2">
    <source>
        <dbReference type="ARBA" id="ARBA00005038"/>
    </source>
</evidence>
<dbReference type="InterPro" id="IPR015424">
    <property type="entry name" value="PyrdxlP-dep_Trfase"/>
</dbReference>
<dbReference type="InterPro" id="IPR015422">
    <property type="entry name" value="PyrdxlP-dep_Trfase_small"/>
</dbReference>
<evidence type="ECO:0000313" key="10">
    <source>
        <dbReference type="EMBL" id="CAH0592615.1"/>
    </source>
</evidence>
<evidence type="ECO:0000256" key="8">
    <source>
        <dbReference type="PIRSR" id="PIRSR001434-2"/>
    </source>
</evidence>
<reference evidence="10" key="1">
    <citation type="submission" date="2021-12" db="EMBL/GenBank/DDBJ databases">
        <authorList>
            <person name="King R."/>
        </authorList>
    </citation>
    <scope>NUCLEOTIDE SEQUENCE</scope>
</reference>
<dbReference type="InterPro" id="IPR054542">
    <property type="entry name" value="Cys_met_metab_PP"/>
</dbReference>
<dbReference type="Gene3D" id="3.40.640.10">
    <property type="entry name" value="Type I PLP-dependent aspartate aminotransferase-like (Major domain)"/>
    <property type="match status" value="1"/>
</dbReference>
<evidence type="ECO:0000313" key="11">
    <source>
        <dbReference type="Proteomes" id="UP001154114"/>
    </source>
</evidence>
<keyword evidence="6" id="KW-0028">Amino-acid biosynthesis</keyword>
<dbReference type="Proteomes" id="UP001154114">
    <property type="component" value="Chromosome 2"/>
</dbReference>
<dbReference type="InterPro" id="IPR000277">
    <property type="entry name" value="Cys/Met-Metab_PyrdxlP-dep_enz"/>
</dbReference>
<dbReference type="GO" id="GO:0019343">
    <property type="term" value="P:cysteine biosynthetic process via cystathionine"/>
    <property type="evidence" value="ECO:0007669"/>
    <property type="project" value="TreeGrafter"/>
</dbReference>
<name>A0A9P0FV87_CHRIL</name>
<dbReference type="SUPFAM" id="SSF53383">
    <property type="entry name" value="PLP-dependent transferases"/>
    <property type="match status" value="1"/>
</dbReference>
<dbReference type="EC" id="4.4.1.1" evidence="4"/>
<dbReference type="FunFam" id="3.40.640.10:FF:000009">
    <property type="entry name" value="Cystathionine gamma-synthase homolog"/>
    <property type="match status" value="1"/>
</dbReference>
<accession>A0A9P0FV87</accession>
<comment type="cofactor">
    <cofactor evidence="1 9">
        <name>pyridoxal 5'-phosphate</name>
        <dbReference type="ChEBI" id="CHEBI:597326"/>
    </cofactor>
</comment>
<dbReference type="InterPro" id="IPR015421">
    <property type="entry name" value="PyrdxlP-dep_Trfase_major"/>
</dbReference>
<dbReference type="EMBL" id="LR824005">
    <property type="protein sequence ID" value="CAH0592615.1"/>
    <property type="molecule type" value="Genomic_DNA"/>
</dbReference>
<evidence type="ECO:0000256" key="6">
    <source>
        <dbReference type="ARBA" id="ARBA00023192"/>
    </source>
</evidence>
<dbReference type="PROSITE" id="PS00868">
    <property type="entry name" value="CYS_MET_METAB_PP"/>
    <property type="match status" value="1"/>
</dbReference>
<dbReference type="Pfam" id="PF01053">
    <property type="entry name" value="Cys_Met_Meta_PP"/>
    <property type="match status" value="1"/>
</dbReference>
<evidence type="ECO:0000256" key="7">
    <source>
        <dbReference type="ARBA" id="ARBA00029853"/>
    </source>
</evidence>
<keyword evidence="5 8" id="KW-0663">Pyridoxal phosphate</keyword>
<comment type="similarity">
    <text evidence="3 9">Belongs to the trans-sulfuration enzymes family.</text>
</comment>
<protein>
    <recommendedName>
        <fullName evidence="4">cystathionine gamma-lyase</fullName>
        <ecNumber evidence="4">4.4.1.1</ecNumber>
    </recommendedName>
    <alternativeName>
        <fullName evidence="7">Gamma-cystathionase</fullName>
    </alternativeName>
</protein>
<feature type="modified residue" description="N6-(pyridoxal phosphate)lysine" evidence="8">
    <location>
        <position position="205"/>
    </location>
</feature>
<dbReference type="AlphaFoldDB" id="A0A9P0FV87"/>
<organism evidence="10 11">
    <name type="scientific">Chrysodeixis includens</name>
    <name type="common">Soybean looper</name>
    <name type="synonym">Pseudoplusia includens</name>
    <dbReference type="NCBI Taxonomy" id="689277"/>
    <lineage>
        <taxon>Eukaryota</taxon>
        <taxon>Metazoa</taxon>
        <taxon>Ecdysozoa</taxon>
        <taxon>Arthropoda</taxon>
        <taxon>Hexapoda</taxon>
        <taxon>Insecta</taxon>
        <taxon>Pterygota</taxon>
        <taxon>Neoptera</taxon>
        <taxon>Endopterygota</taxon>
        <taxon>Lepidoptera</taxon>
        <taxon>Glossata</taxon>
        <taxon>Ditrysia</taxon>
        <taxon>Noctuoidea</taxon>
        <taxon>Noctuidae</taxon>
        <taxon>Plusiinae</taxon>
        <taxon>Chrysodeixis</taxon>
    </lineage>
</organism>
<evidence type="ECO:0000256" key="4">
    <source>
        <dbReference type="ARBA" id="ARBA00012085"/>
    </source>
</evidence>
<dbReference type="CDD" id="cd00614">
    <property type="entry name" value="CGS_like"/>
    <property type="match status" value="1"/>
</dbReference>
<dbReference type="GO" id="GO:0004123">
    <property type="term" value="F:cystathionine gamma-lyase activity"/>
    <property type="evidence" value="ECO:0007669"/>
    <property type="project" value="TreeGrafter"/>
</dbReference>
<sequence length="392" mass="42866">MAGFLKPTPGFATTAIHHGQDPEKWKCAAVVPPIVTSTTFKQPAPAEHTGYEYGRSGNPMRNTLEECMAALDGGKEGFGFASGLGATSTVLSLLSKGDHILSMDDVYGGTNRLLRQVTSRMGVEITFVDFTQLENVEKALQANTKMCWIESPTNPNLKVVDIAATVKLTRSRGEIIVVVDNTFLTSYLQRPLDFGADIVVYSLTKYMNGHSDVIMGGAVVNDKALGARLRFLQNAMGVVPSPFDCYLVNRSLKTLALRMERHKSNALTIAEWLQKHPKVVEVKHPGLPCHRHYEISKKQTCGHSGVFSFVHAGELQESRKFLSSLNIFTLAESLGGYESLAELPSVMTHASVPAKQREELGITDALIRLSVGLEDVDDLIKDLDQAFNAAFV</sequence>
<comment type="pathway">
    <text evidence="2">Amino-acid biosynthesis; L-cysteine biosynthesis; L-cysteine from L-homocysteine and L-serine: step 2/2.</text>
</comment>
<dbReference type="PANTHER" id="PTHR11808:SF15">
    <property type="entry name" value="CYSTATHIONINE GAMMA-LYASE"/>
    <property type="match status" value="1"/>
</dbReference>